<name>A0A7W7G7L9_9ACTN</name>
<keyword evidence="2" id="KW-1185">Reference proteome</keyword>
<evidence type="ECO:0008006" key="3">
    <source>
        <dbReference type="Google" id="ProtNLM"/>
    </source>
</evidence>
<sequence length="70" mass="7655">MRPVSCSSCGTCVLVKKNSLAHTLVQWTTDTEQCVELSRHAEPGLFPTCTRLRDSIENSVRLGAVPVPDL</sequence>
<dbReference type="EMBL" id="JACHND010000001">
    <property type="protein sequence ID" value="MBB4698679.1"/>
    <property type="molecule type" value="Genomic_DNA"/>
</dbReference>
<dbReference type="AlphaFoldDB" id="A0A7W7G7L9"/>
<organism evidence="1 2">
    <name type="scientific">Sphaerisporangium siamense</name>
    <dbReference type="NCBI Taxonomy" id="795645"/>
    <lineage>
        <taxon>Bacteria</taxon>
        <taxon>Bacillati</taxon>
        <taxon>Actinomycetota</taxon>
        <taxon>Actinomycetes</taxon>
        <taxon>Streptosporangiales</taxon>
        <taxon>Streptosporangiaceae</taxon>
        <taxon>Sphaerisporangium</taxon>
    </lineage>
</organism>
<proteinExistence type="predicted"/>
<reference evidence="1 2" key="1">
    <citation type="submission" date="2020-08" db="EMBL/GenBank/DDBJ databases">
        <title>Sequencing the genomes of 1000 actinobacteria strains.</title>
        <authorList>
            <person name="Klenk H.-P."/>
        </authorList>
    </citation>
    <scope>NUCLEOTIDE SEQUENCE [LARGE SCALE GENOMIC DNA]</scope>
    <source>
        <strain evidence="1 2">DSM 45784</strain>
    </source>
</reference>
<accession>A0A7W7G7L9</accession>
<evidence type="ECO:0000313" key="2">
    <source>
        <dbReference type="Proteomes" id="UP000542210"/>
    </source>
</evidence>
<comment type="caution">
    <text evidence="1">The sequence shown here is derived from an EMBL/GenBank/DDBJ whole genome shotgun (WGS) entry which is preliminary data.</text>
</comment>
<evidence type="ECO:0000313" key="1">
    <source>
        <dbReference type="EMBL" id="MBB4698679.1"/>
    </source>
</evidence>
<dbReference type="RefSeq" id="WP_184875701.1">
    <property type="nucleotide sequence ID" value="NZ_BOOV01000013.1"/>
</dbReference>
<gene>
    <name evidence="1" type="ORF">BJ982_000223</name>
</gene>
<protein>
    <recommendedName>
        <fullName evidence="3">Ferredoxin</fullName>
    </recommendedName>
</protein>
<dbReference type="Proteomes" id="UP000542210">
    <property type="component" value="Unassembled WGS sequence"/>
</dbReference>